<keyword evidence="3" id="KW-1185">Reference proteome</keyword>
<name>A0ABT2RUD1_9FIRM</name>
<dbReference type="InterPro" id="IPR020610">
    <property type="entry name" value="Thiolase_AS"/>
</dbReference>
<evidence type="ECO:0000313" key="3">
    <source>
        <dbReference type="Proteomes" id="UP001652461"/>
    </source>
</evidence>
<dbReference type="PROSITE" id="PS00099">
    <property type="entry name" value="THIOLASE_3"/>
    <property type="match status" value="1"/>
</dbReference>
<feature type="transmembrane region" description="Helical" evidence="1">
    <location>
        <begin position="230"/>
        <end position="254"/>
    </location>
</feature>
<sequence>MIERGVTMILDALLDALLDTVKTVPFLLIAFLILEALEHYSNNYMNRALGKMGKAGPLAGAIFGCVPQCGFSVTAANLYSGGVITLGTLMAVFLSTSDEAVLILFSHPGSGRVIAQLLLGKIAIGIVFGYLLDFLFRNKKEHKHIGDMCRGCGCSDDSGIVKPAVRHTVQLTLYIFLFTAVLNLVLGLVGMDALTTFLGKDTWFQPFLTALLGLIPNCASSILITELYLAGGLSLASAMGGLCAGAGIGLAVLFRENHPMKENIGIVALLYLLSAGAGLLLELVL</sequence>
<feature type="transmembrane region" description="Helical" evidence="1">
    <location>
        <begin position="203"/>
        <end position="224"/>
    </location>
</feature>
<evidence type="ECO:0000313" key="2">
    <source>
        <dbReference type="EMBL" id="MCU6695926.1"/>
    </source>
</evidence>
<feature type="transmembrane region" description="Helical" evidence="1">
    <location>
        <begin position="171"/>
        <end position="191"/>
    </location>
</feature>
<evidence type="ECO:0000256" key="1">
    <source>
        <dbReference type="SAM" id="Phobius"/>
    </source>
</evidence>
<dbReference type="RefSeq" id="WP_262670625.1">
    <property type="nucleotide sequence ID" value="NZ_JAOQKC010000003.1"/>
</dbReference>
<keyword evidence="1" id="KW-0812">Transmembrane</keyword>
<accession>A0ABT2RUD1</accession>
<gene>
    <name evidence="2" type="ORF">OCV63_03315</name>
</gene>
<feature type="transmembrane region" description="Helical" evidence="1">
    <location>
        <begin position="117"/>
        <end position="136"/>
    </location>
</feature>
<dbReference type="EMBL" id="JAOQKC010000003">
    <property type="protein sequence ID" value="MCU6695926.1"/>
    <property type="molecule type" value="Genomic_DNA"/>
</dbReference>
<feature type="transmembrane region" description="Helical" evidence="1">
    <location>
        <begin position="266"/>
        <end position="284"/>
    </location>
</feature>
<keyword evidence="1" id="KW-1133">Transmembrane helix</keyword>
<proteinExistence type="predicted"/>
<dbReference type="Pfam" id="PF11449">
    <property type="entry name" value="ArsP_2"/>
    <property type="match status" value="1"/>
</dbReference>
<dbReference type="NCBIfam" id="NF037962">
    <property type="entry name" value="arsenic_eff"/>
    <property type="match status" value="1"/>
</dbReference>
<comment type="caution">
    <text evidence="2">The sequence shown here is derived from an EMBL/GenBank/DDBJ whole genome shotgun (WGS) entry which is preliminary data.</text>
</comment>
<reference evidence="2 3" key="1">
    <citation type="journal article" date="2021" name="ISME Commun">
        <title>Automated analysis of genomic sequences facilitates high-throughput and comprehensive description of bacteria.</title>
        <authorList>
            <person name="Hitch T.C.A."/>
        </authorList>
    </citation>
    <scope>NUCLEOTIDE SEQUENCE [LARGE SCALE GENOMIC DNA]</scope>
    <source>
        <strain evidence="2 3">Sanger_04</strain>
    </source>
</reference>
<feature type="transmembrane region" description="Helical" evidence="1">
    <location>
        <begin position="20"/>
        <end position="37"/>
    </location>
</feature>
<organism evidence="2 3">
    <name type="scientific">Laedolimicola ammoniilytica</name>
    <dbReference type="NCBI Taxonomy" id="2981771"/>
    <lineage>
        <taxon>Bacteria</taxon>
        <taxon>Bacillati</taxon>
        <taxon>Bacillota</taxon>
        <taxon>Clostridia</taxon>
        <taxon>Lachnospirales</taxon>
        <taxon>Lachnospiraceae</taxon>
        <taxon>Laedolimicola</taxon>
    </lineage>
</organism>
<dbReference type="Proteomes" id="UP001652461">
    <property type="component" value="Unassembled WGS sequence"/>
</dbReference>
<protein>
    <submittedName>
        <fullName evidence="2">Arsenic efflux protein</fullName>
    </submittedName>
</protein>
<dbReference type="InterPro" id="IPR021552">
    <property type="entry name" value="ArsP_2"/>
</dbReference>
<keyword evidence="1" id="KW-0472">Membrane</keyword>